<keyword evidence="3" id="KW-0378">Hydrolase</keyword>
<keyword evidence="2" id="KW-0479">Metal-binding</keyword>
<dbReference type="Pfam" id="PF16189">
    <property type="entry name" value="Creatinase_N_2"/>
    <property type="match status" value="1"/>
</dbReference>
<proteinExistence type="inferred from homology"/>
<accession>A0ABS1DH97</accession>
<protein>
    <submittedName>
        <fullName evidence="7">X-Pro aminopeptidase</fullName>
    </submittedName>
</protein>
<evidence type="ECO:0000259" key="4">
    <source>
        <dbReference type="Pfam" id="PF00557"/>
    </source>
</evidence>
<keyword evidence="7" id="KW-0031">Aminopeptidase</keyword>
<feature type="domain" description="Peptidase M24 C-terminal" evidence="6">
    <location>
        <begin position="614"/>
        <end position="673"/>
    </location>
</feature>
<dbReference type="InterPro" id="IPR032416">
    <property type="entry name" value="Peptidase_M24_C"/>
</dbReference>
<comment type="similarity">
    <text evidence="1">Belongs to the peptidase M24B family.</text>
</comment>
<dbReference type="InterPro" id="IPR050422">
    <property type="entry name" value="X-Pro_aminopeptidase_P"/>
</dbReference>
<dbReference type="Gene3D" id="3.40.350.10">
    <property type="entry name" value="Creatinase/prolidase N-terminal domain"/>
    <property type="match status" value="2"/>
</dbReference>
<dbReference type="InterPro" id="IPR033740">
    <property type="entry name" value="Pept_M24B"/>
</dbReference>
<comment type="caution">
    <text evidence="7">The sequence shown here is derived from an EMBL/GenBank/DDBJ whole genome shotgun (WGS) entry which is preliminary data.</text>
</comment>
<evidence type="ECO:0000313" key="7">
    <source>
        <dbReference type="EMBL" id="MBK1669852.1"/>
    </source>
</evidence>
<dbReference type="InterPro" id="IPR036005">
    <property type="entry name" value="Creatinase/aminopeptidase-like"/>
</dbReference>
<dbReference type="CDD" id="cd01085">
    <property type="entry name" value="APP"/>
    <property type="match status" value="1"/>
</dbReference>
<dbReference type="Pfam" id="PF16188">
    <property type="entry name" value="Peptidase_M24_C"/>
    <property type="match status" value="1"/>
</dbReference>
<sequence length="675" mass="71993">MPDLSGLAEALRAAGVGIDPDALDRLVAGVAASPVADQPAAWIGLLGRGLDADLQAWVARAVRAKSADGGLSAGRAATASRLAEVRAELDRRGLDGFVVPRADAHQLEAPPPHAQRLTWLTGFTGSAGVAVVLRDHAAIFVDGRYTLQVESEVDTAAFEPRHLSDAPPSDFIAERLAGGTLGYDPWLHSTDGVNRLHDAVERAGGQLRPVDGNPLDAVWPDQPPLPLTPASLHDLAYAGEPAAEKRARVARTLTDAGQTAAVLSLPDSICWLLNVRGRDVLHTPLVLSFAVLHADGRADWYVDPRKVPSEVCDGLDDAVRLRAPELFPPALDALAQGGRPVRVDAATAPAAIAQRIEAAGGKLARESDPCQLPKARKNATELQGTRAAHVRDGAAVTRFLCWLQTRAGERAERREPITEIEAAEALAAFRRADPLFRDHAFDTISGAGAHGAIVHYRVDAESNRDLQPGELYLVDSGAQYLDGTTDLTRTLPVGTPTPEQRTRYTLVLKGHIALSLARFPDGTTGSQIDALARRPLWSAGLDYDHGTGHGVGSYLGVHEGPQRISKRPSTVALEPGMICSNEPGYYKTGAYGIRIENLVAVTSLEGGGPDSRAMLGLETLTLAPYCRALIDTEVLTPEEVAWIDSYHSRVRDTLTPHLDADTARWLAGETAPLGR</sequence>
<keyword evidence="7" id="KW-0645">Protease</keyword>
<dbReference type="InterPro" id="IPR029149">
    <property type="entry name" value="Creatin/AminoP/Spt16_N"/>
</dbReference>
<reference evidence="7 8" key="1">
    <citation type="journal article" date="2020" name="Microorganisms">
        <title>Osmotic Adaptation and Compatible Solute Biosynthesis of Phototrophic Bacteria as Revealed from Genome Analyses.</title>
        <authorList>
            <person name="Imhoff J.F."/>
            <person name="Rahn T."/>
            <person name="Kunzel S."/>
            <person name="Keller A."/>
            <person name="Neulinger S.C."/>
        </authorList>
    </citation>
    <scope>NUCLEOTIDE SEQUENCE [LARGE SCALE GENOMIC DNA]</scope>
    <source>
        <strain evidence="7 8">DSM 9895</strain>
    </source>
</reference>
<dbReference type="InterPro" id="IPR000587">
    <property type="entry name" value="Creatinase_N"/>
</dbReference>
<evidence type="ECO:0000256" key="3">
    <source>
        <dbReference type="ARBA" id="ARBA00022801"/>
    </source>
</evidence>
<dbReference type="PANTHER" id="PTHR43763:SF6">
    <property type="entry name" value="XAA-PRO AMINOPEPTIDASE 1"/>
    <property type="match status" value="1"/>
</dbReference>
<feature type="domain" description="Peptidase M24" evidence="4">
    <location>
        <begin position="385"/>
        <end position="602"/>
    </location>
</feature>
<organism evidence="7 8">
    <name type="scientific">Rhodovibrio sodomensis</name>
    <dbReference type="NCBI Taxonomy" id="1088"/>
    <lineage>
        <taxon>Bacteria</taxon>
        <taxon>Pseudomonadati</taxon>
        <taxon>Pseudomonadota</taxon>
        <taxon>Alphaproteobacteria</taxon>
        <taxon>Rhodospirillales</taxon>
        <taxon>Rhodovibrionaceae</taxon>
        <taxon>Rhodovibrio</taxon>
    </lineage>
</organism>
<gene>
    <name evidence="7" type="ORF">CKO28_17590</name>
</gene>
<dbReference type="InterPro" id="IPR000994">
    <property type="entry name" value="Pept_M24"/>
</dbReference>
<dbReference type="Pfam" id="PF01321">
    <property type="entry name" value="Creatinase_N"/>
    <property type="match status" value="1"/>
</dbReference>
<evidence type="ECO:0000256" key="2">
    <source>
        <dbReference type="ARBA" id="ARBA00022723"/>
    </source>
</evidence>
<evidence type="ECO:0000259" key="5">
    <source>
        <dbReference type="Pfam" id="PF01321"/>
    </source>
</evidence>
<evidence type="ECO:0000259" key="6">
    <source>
        <dbReference type="Pfam" id="PF16188"/>
    </source>
</evidence>
<keyword evidence="8" id="KW-1185">Reference proteome</keyword>
<dbReference type="SUPFAM" id="SSF53092">
    <property type="entry name" value="Creatinase/prolidase N-terminal domain"/>
    <property type="match status" value="1"/>
</dbReference>
<dbReference type="EMBL" id="NRRL01000064">
    <property type="protein sequence ID" value="MBK1669852.1"/>
    <property type="molecule type" value="Genomic_DNA"/>
</dbReference>
<feature type="domain" description="Creatinase N-terminal" evidence="5">
    <location>
        <begin position="81"/>
        <end position="211"/>
    </location>
</feature>
<dbReference type="Gene3D" id="3.90.230.10">
    <property type="entry name" value="Creatinase/methionine aminopeptidase superfamily"/>
    <property type="match status" value="1"/>
</dbReference>
<dbReference type="SUPFAM" id="SSF55920">
    <property type="entry name" value="Creatinase/aminopeptidase"/>
    <property type="match status" value="1"/>
</dbReference>
<dbReference type="GO" id="GO:0004177">
    <property type="term" value="F:aminopeptidase activity"/>
    <property type="evidence" value="ECO:0007669"/>
    <property type="project" value="UniProtKB-KW"/>
</dbReference>
<dbReference type="Pfam" id="PF00557">
    <property type="entry name" value="Peptidase_M24"/>
    <property type="match status" value="1"/>
</dbReference>
<name>A0ABS1DH97_9PROT</name>
<evidence type="ECO:0000256" key="1">
    <source>
        <dbReference type="ARBA" id="ARBA00008766"/>
    </source>
</evidence>
<evidence type="ECO:0000313" key="8">
    <source>
        <dbReference type="Proteomes" id="UP001296873"/>
    </source>
</evidence>
<dbReference type="PANTHER" id="PTHR43763">
    <property type="entry name" value="XAA-PRO AMINOPEPTIDASE 1"/>
    <property type="match status" value="1"/>
</dbReference>
<dbReference type="Proteomes" id="UP001296873">
    <property type="component" value="Unassembled WGS sequence"/>
</dbReference>